<keyword evidence="5 7" id="KW-0479">Metal-binding</keyword>
<evidence type="ECO:0000256" key="1">
    <source>
        <dbReference type="ARBA" id="ARBA00005673"/>
    </source>
</evidence>
<dbReference type="Proteomes" id="UP001147782">
    <property type="component" value="Unassembled WGS sequence"/>
</dbReference>
<feature type="binding site" evidence="6">
    <location>
        <position position="51"/>
    </location>
    <ligand>
        <name>ATP</name>
        <dbReference type="ChEBI" id="CHEBI:30616"/>
    </ligand>
</feature>
<dbReference type="InterPro" id="IPR045886">
    <property type="entry name" value="ThiF/MoeB/HesA"/>
</dbReference>
<dbReference type="PANTHER" id="PTHR10953">
    <property type="entry name" value="UBIQUITIN-ACTIVATING ENZYME E1"/>
    <property type="match status" value="1"/>
</dbReference>
<dbReference type="PIRSF" id="PIRSF039133">
    <property type="entry name" value="SUMO_E1B"/>
    <property type="match status" value="1"/>
</dbReference>
<dbReference type="SUPFAM" id="SSF69572">
    <property type="entry name" value="Activating enzymes of the ubiquitin-like proteins"/>
    <property type="match status" value="1"/>
</dbReference>
<dbReference type="GO" id="GO:0016925">
    <property type="term" value="P:protein sumoylation"/>
    <property type="evidence" value="ECO:0007669"/>
    <property type="project" value="UniProtKB-UniRule"/>
</dbReference>
<dbReference type="Pfam" id="PF14732">
    <property type="entry name" value="UAE_UbL"/>
    <property type="match status" value="1"/>
</dbReference>
<feature type="binding site" evidence="7">
    <location>
        <position position="443"/>
    </location>
    <ligand>
        <name>Zn(2+)</name>
        <dbReference type="ChEBI" id="CHEBI:29105"/>
    </ligand>
</feature>
<feature type="region of interest" description="Disordered" evidence="8">
    <location>
        <begin position="557"/>
        <end position="588"/>
    </location>
</feature>
<dbReference type="InterPro" id="IPR035985">
    <property type="entry name" value="Ubiquitin-activating_enz"/>
</dbReference>
<name>A0A9W9S4T3_9EURO</name>
<gene>
    <name evidence="12" type="ORF">N7496_007462</name>
</gene>
<accession>A0A9W9S4T3</accession>
<dbReference type="PANTHER" id="PTHR10953:SF5">
    <property type="entry name" value="SUMO-ACTIVATING ENZYME SUBUNIT 2"/>
    <property type="match status" value="1"/>
</dbReference>
<feature type="binding site" evidence="6">
    <location>
        <position position="75"/>
    </location>
    <ligand>
        <name>ATP</name>
        <dbReference type="ChEBI" id="CHEBI:30616"/>
    </ligand>
</feature>
<feature type="binding site" evidence="6">
    <location>
        <begin position="27"/>
        <end position="32"/>
    </location>
    <ligand>
        <name>ATP</name>
        <dbReference type="ChEBI" id="CHEBI:30616"/>
    </ligand>
</feature>
<dbReference type="GO" id="GO:0019948">
    <property type="term" value="F:SUMO activating enzyme activity"/>
    <property type="evidence" value="ECO:0007669"/>
    <property type="project" value="UniProtKB-UniRule"/>
</dbReference>
<feature type="domain" description="THIF-type NAD/FAD binding fold" evidence="9">
    <location>
        <begin position="9"/>
        <end position="414"/>
    </location>
</feature>
<evidence type="ECO:0000259" key="11">
    <source>
        <dbReference type="Pfam" id="PF14732"/>
    </source>
</evidence>
<feature type="compositionally biased region" description="Basic and acidic residues" evidence="8">
    <location>
        <begin position="168"/>
        <end position="178"/>
    </location>
</feature>
<dbReference type="GO" id="GO:0005737">
    <property type="term" value="C:cytoplasm"/>
    <property type="evidence" value="ECO:0007669"/>
    <property type="project" value="TreeGrafter"/>
</dbReference>
<evidence type="ECO:0000256" key="5">
    <source>
        <dbReference type="PIRNR" id="PIRNR039133"/>
    </source>
</evidence>
<dbReference type="InterPro" id="IPR019572">
    <property type="entry name" value="UBA_E1_SCCH"/>
</dbReference>
<evidence type="ECO:0000256" key="6">
    <source>
        <dbReference type="PIRSR" id="PIRSR039133-2"/>
    </source>
</evidence>
<keyword evidence="5 7" id="KW-0862">Zinc</keyword>
<evidence type="ECO:0000256" key="3">
    <source>
        <dbReference type="ARBA" id="ARBA00022786"/>
    </source>
</evidence>
<evidence type="ECO:0000259" key="10">
    <source>
        <dbReference type="Pfam" id="PF10585"/>
    </source>
</evidence>
<feature type="domain" description="Ubiquitin-activating enzyme SCCH" evidence="10">
    <location>
        <begin position="295"/>
        <end position="382"/>
    </location>
</feature>
<dbReference type="Gene3D" id="1.10.10.520">
    <property type="entry name" value="Ubiquitin activating enzymes (Uba3). Chain: B, domain 2"/>
    <property type="match status" value="1"/>
</dbReference>
<keyword evidence="3 5" id="KW-0833">Ubl conjugation pathway</keyword>
<evidence type="ECO:0000259" key="9">
    <source>
        <dbReference type="Pfam" id="PF00899"/>
    </source>
</evidence>
<dbReference type="OrthoDB" id="10255449at2759"/>
<dbReference type="GeneID" id="81439570"/>
<dbReference type="InterPro" id="IPR000594">
    <property type="entry name" value="ThiF_NAD_FAD-bd"/>
</dbReference>
<evidence type="ECO:0000256" key="4">
    <source>
        <dbReference type="ARBA" id="ARBA00022840"/>
    </source>
</evidence>
<dbReference type="Pfam" id="PF00899">
    <property type="entry name" value="ThiF"/>
    <property type="match status" value="1"/>
</dbReference>
<keyword evidence="13" id="KW-1185">Reference proteome</keyword>
<sequence>MRASSIKRSLGVDLTTKIKESRVLLVGAGGIGCELLKNLVLTGFGEVHIIDLDTIDLSNLNRQFLFRHEHIKKPKALVAKEVAHNFQPGAKLEAYHANIMDRQFNVGWFQTFNIVFNALDNLAARRHVNRMCLAAGVPLIESGTTGFNGQVQVIKQVRSVYTPALSDEARTNDIREKPSVTTATPKPHQNHSLFAPFGPRRHSPSIASQLFGVSEDEEAELDMTENADNAEEIANLKKEADTLKEIRDSMGSDDFAKNVFKKVFETDMERLRGLDAMWKEREAPKVLVFDELQESSASINLPNSNADQREWSMEENLVMFKDSLDRLSKRLKELQLKKTPDDPEPILTFDKDDEDTLDFVTATANLRADVFHIGRTSKFDTKQMAGNIIPAIATTNAMTASLCVLQSFKVLQNDLSNAKIVFLERSGPRAINSEGLRAPNATCGVCSTVRGALSVTPSATLQDLVEGVLEPQFGYNTQEMSISTDQGVVYDPDMEDNLPKKLSELGITNDSFLTVVDQDDINQDPRVNLEFWIVEQTEPTEGSKPVMVQTLDIPRRKKKPVTPEPDVASVTNGAAGTGKRKREGEDELLTNGHVAKKVAGESAKNGDEDVVVIGDDEGAILIDD</sequence>
<evidence type="ECO:0000313" key="12">
    <source>
        <dbReference type="EMBL" id="KAJ5371370.1"/>
    </source>
</evidence>
<feature type="domain" description="Ubiquitin/SUMO-activating enzyme ubiquitin-like" evidence="11">
    <location>
        <begin position="458"/>
        <end position="533"/>
    </location>
</feature>
<dbReference type="RefSeq" id="XP_056555804.1">
    <property type="nucleotide sequence ID" value="XM_056700391.1"/>
</dbReference>
<feature type="binding site" evidence="6">
    <location>
        <begin position="59"/>
        <end position="62"/>
    </location>
    <ligand>
        <name>ATP</name>
        <dbReference type="ChEBI" id="CHEBI:30616"/>
    </ligand>
</feature>
<dbReference type="GO" id="GO:0005524">
    <property type="term" value="F:ATP binding"/>
    <property type="evidence" value="ECO:0007669"/>
    <property type="project" value="UniProtKB-UniRule"/>
</dbReference>
<dbReference type="EMBL" id="JAPZBS010000005">
    <property type="protein sequence ID" value="KAJ5371370.1"/>
    <property type="molecule type" value="Genomic_DNA"/>
</dbReference>
<comment type="similarity">
    <text evidence="1 5">Belongs to the ubiquitin-activating E1 family.</text>
</comment>
<dbReference type="Gene3D" id="3.10.290.20">
    <property type="entry name" value="Ubiquitin-like 2 activating enzyme e1b. Chain: B, domain 3"/>
    <property type="match status" value="1"/>
</dbReference>
<dbReference type="Pfam" id="PF10585">
    <property type="entry name" value="UBA_E1_SCCH"/>
    <property type="match status" value="1"/>
</dbReference>
<comment type="subunit">
    <text evidence="5">Heterodimer.</text>
</comment>
<evidence type="ECO:0000256" key="2">
    <source>
        <dbReference type="ARBA" id="ARBA00022741"/>
    </source>
</evidence>
<feature type="region of interest" description="Disordered" evidence="8">
    <location>
        <begin position="168"/>
        <end position="200"/>
    </location>
</feature>
<dbReference type="PROSITE" id="PS51257">
    <property type="entry name" value="PROKAR_LIPOPROTEIN"/>
    <property type="match status" value="1"/>
</dbReference>
<keyword evidence="4 5" id="KW-0067">ATP-binding</keyword>
<feature type="binding site" evidence="6">
    <location>
        <begin position="120"/>
        <end position="125"/>
    </location>
    <ligand>
        <name>ATP</name>
        <dbReference type="ChEBI" id="CHEBI:30616"/>
    </ligand>
</feature>
<dbReference type="Gene3D" id="3.40.50.720">
    <property type="entry name" value="NAD(P)-binding Rossmann-like Domain"/>
    <property type="match status" value="1"/>
</dbReference>
<dbReference type="AlphaFoldDB" id="A0A9W9S4T3"/>
<evidence type="ECO:0000256" key="8">
    <source>
        <dbReference type="SAM" id="MobiDB-lite"/>
    </source>
</evidence>
<dbReference type="GO" id="GO:0046872">
    <property type="term" value="F:metal ion binding"/>
    <property type="evidence" value="ECO:0007669"/>
    <property type="project" value="UniProtKB-KW"/>
</dbReference>
<dbReference type="GO" id="GO:0031510">
    <property type="term" value="C:SUMO activating enzyme complex"/>
    <property type="evidence" value="ECO:0007669"/>
    <property type="project" value="UniProtKB-UniRule"/>
</dbReference>
<proteinExistence type="inferred from homology"/>
<dbReference type="InterPro" id="IPR023318">
    <property type="entry name" value="Ub_act_enz_dom_a_sf"/>
</dbReference>
<organism evidence="12 13">
    <name type="scientific">Penicillium cataractarum</name>
    <dbReference type="NCBI Taxonomy" id="2100454"/>
    <lineage>
        <taxon>Eukaryota</taxon>
        <taxon>Fungi</taxon>
        <taxon>Dikarya</taxon>
        <taxon>Ascomycota</taxon>
        <taxon>Pezizomycotina</taxon>
        <taxon>Eurotiomycetes</taxon>
        <taxon>Eurotiomycetidae</taxon>
        <taxon>Eurotiales</taxon>
        <taxon>Aspergillaceae</taxon>
        <taxon>Penicillium</taxon>
    </lineage>
</organism>
<dbReference type="InterPro" id="IPR028077">
    <property type="entry name" value="UAE_UbL_dom"/>
</dbReference>
<comment type="caution">
    <text evidence="12">The sequence shown here is derived from an EMBL/GenBank/DDBJ whole genome shotgun (WGS) entry which is preliminary data.</text>
</comment>
<evidence type="ECO:0000256" key="7">
    <source>
        <dbReference type="PIRSR" id="PIRSR039133-3"/>
    </source>
</evidence>
<evidence type="ECO:0000313" key="13">
    <source>
        <dbReference type="Proteomes" id="UP001147782"/>
    </source>
</evidence>
<dbReference type="InterPro" id="IPR030661">
    <property type="entry name" value="Uba2"/>
</dbReference>
<reference evidence="12" key="2">
    <citation type="journal article" date="2023" name="IMA Fungus">
        <title>Comparative genomic study of the Penicillium genus elucidates a diverse pangenome and 15 lateral gene transfer events.</title>
        <authorList>
            <person name="Petersen C."/>
            <person name="Sorensen T."/>
            <person name="Nielsen M.R."/>
            <person name="Sondergaard T.E."/>
            <person name="Sorensen J.L."/>
            <person name="Fitzpatrick D.A."/>
            <person name="Frisvad J.C."/>
            <person name="Nielsen K.L."/>
        </authorList>
    </citation>
    <scope>NUCLEOTIDE SEQUENCE</scope>
    <source>
        <strain evidence="12">IBT 29864</strain>
    </source>
</reference>
<comment type="pathway">
    <text evidence="5">Protein modification; protein sumoylation.</text>
</comment>
<feature type="binding site" evidence="7">
    <location>
        <position position="446"/>
    </location>
    <ligand>
        <name>Zn(2+)</name>
        <dbReference type="ChEBI" id="CHEBI:29105"/>
    </ligand>
</feature>
<protein>
    <recommendedName>
        <fullName evidence="5">Ubiquitin-activating enzyme E1-like</fullName>
    </recommendedName>
</protein>
<reference evidence="12" key="1">
    <citation type="submission" date="2022-11" db="EMBL/GenBank/DDBJ databases">
        <authorList>
            <person name="Petersen C."/>
        </authorList>
    </citation>
    <scope>NUCLEOTIDE SEQUENCE</scope>
    <source>
        <strain evidence="12">IBT 29864</strain>
    </source>
</reference>
<keyword evidence="2 5" id="KW-0547">Nucleotide-binding</keyword>